<name>A0A1G7P4W9_9ACTN</name>
<dbReference type="PRINTS" id="PR00337">
    <property type="entry name" value="LEUILEVALBP"/>
</dbReference>
<keyword evidence="8" id="KW-1185">Reference proteome</keyword>
<keyword evidence="4" id="KW-0029">Amino-acid transport</keyword>
<evidence type="ECO:0000256" key="2">
    <source>
        <dbReference type="ARBA" id="ARBA00022448"/>
    </source>
</evidence>
<dbReference type="PANTHER" id="PTHR47151">
    <property type="entry name" value="LEU/ILE/VAL-BINDING ABC TRANSPORTER SUBUNIT"/>
    <property type="match status" value="1"/>
</dbReference>
<dbReference type="Proteomes" id="UP000199406">
    <property type="component" value="Unassembled WGS sequence"/>
</dbReference>
<feature type="signal peptide" evidence="5">
    <location>
        <begin position="1"/>
        <end position="22"/>
    </location>
</feature>
<dbReference type="STRING" id="1550231.SAMN05660662_3422"/>
<gene>
    <name evidence="7" type="ORF">SAMN05660662_3422</name>
</gene>
<dbReference type="EMBL" id="FNBT01000007">
    <property type="protein sequence ID" value="SDF80490.1"/>
    <property type="molecule type" value="Genomic_DNA"/>
</dbReference>
<organism evidence="7 8">
    <name type="scientific">Blastococcus aurantiacus</name>
    <dbReference type="NCBI Taxonomy" id="1550231"/>
    <lineage>
        <taxon>Bacteria</taxon>
        <taxon>Bacillati</taxon>
        <taxon>Actinomycetota</taxon>
        <taxon>Actinomycetes</taxon>
        <taxon>Geodermatophilales</taxon>
        <taxon>Geodermatophilaceae</taxon>
        <taxon>Blastococcus</taxon>
    </lineage>
</organism>
<dbReference type="SUPFAM" id="SSF53822">
    <property type="entry name" value="Periplasmic binding protein-like I"/>
    <property type="match status" value="1"/>
</dbReference>
<sequence>MRFSVKTGAPLLAMALALTACGTSGGDDEEASGGGGEAGTCEDVSLGYFGALTGSAANLGINIRNGVELAVDQFNEENADCQVGLEEYDSQGSPDQATGLATQAIGDETVIGIVGPAFSGESETAGPIFAEEGLPTITASATNPTLAENGWDTFQRILGNDASQGPAAASYISDVLQSQSVFVVDDASAYGKGLADIVNEELGDVVVGDDTIQTGQTDFSATVTAIRSSNAEAVFFGGYYAEAGLLVQQMRAGGVEATFVVADGVKDPGFIEAAGDAAEGTIITCPCLPPEESQEFFDAYQEAYDTAPATYSAEAYDAANVFLEGILEGNTDRESLLEWVNDYEGEQTTKTVKFDETGEVENISVWAYKVVNGEIVADQEIETD</sequence>
<dbReference type="GO" id="GO:0006865">
    <property type="term" value="P:amino acid transport"/>
    <property type="evidence" value="ECO:0007669"/>
    <property type="project" value="UniProtKB-KW"/>
</dbReference>
<keyword evidence="2" id="KW-0813">Transport</keyword>
<comment type="similarity">
    <text evidence="1">Belongs to the leucine-binding protein family.</text>
</comment>
<feature type="chain" id="PRO_5038944685" evidence="5">
    <location>
        <begin position="23"/>
        <end position="384"/>
    </location>
</feature>
<dbReference type="RefSeq" id="WP_218122437.1">
    <property type="nucleotide sequence ID" value="NZ_FNBT01000007.1"/>
</dbReference>
<accession>A0A1G7P4W9</accession>
<proteinExistence type="inferred from homology"/>
<dbReference type="PROSITE" id="PS51257">
    <property type="entry name" value="PROKAR_LIPOPROTEIN"/>
    <property type="match status" value="1"/>
</dbReference>
<dbReference type="InterPro" id="IPR028082">
    <property type="entry name" value="Peripla_BP_I"/>
</dbReference>
<dbReference type="CDD" id="cd06342">
    <property type="entry name" value="PBP1_ABC_LIVBP-like"/>
    <property type="match status" value="1"/>
</dbReference>
<dbReference type="InterPro" id="IPR028081">
    <property type="entry name" value="Leu-bd"/>
</dbReference>
<protein>
    <submittedName>
        <fullName evidence="7">Branched-chain amino acid transport system substrate-binding protein</fullName>
    </submittedName>
</protein>
<feature type="domain" description="Leucine-binding protein" evidence="6">
    <location>
        <begin position="44"/>
        <end position="338"/>
    </location>
</feature>
<evidence type="ECO:0000313" key="7">
    <source>
        <dbReference type="EMBL" id="SDF80490.1"/>
    </source>
</evidence>
<keyword evidence="3 5" id="KW-0732">Signal</keyword>
<dbReference type="AlphaFoldDB" id="A0A1G7P4W9"/>
<evidence type="ECO:0000256" key="1">
    <source>
        <dbReference type="ARBA" id="ARBA00010062"/>
    </source>
</evidence>
<dbReference type="Pfam" id="PF13458">
    <property type="entry name" value="Peripla_BP_6"/>
    <property type="match status" value="1"/>
</dbReference>
<dbReference type="PANTHER" id="PTHR47151:SF2">
    <property type="entry name" value="AMINO ACID BINDING PROTEIN"/>
    <property type="match status" value="1"/>
</dbReference>
<evidence type="ECO:0000313" key="8">
    <source>
        <dbReference type="Proteomes" id="UP000199406"/>
    </source>
</evidence>
<reference evidence="8" key="1">
    <citation type="submission" date="2016-10" db="EMBL/GenBank/DDBJ databases">
        <authorList>
            <person name="Varghese N."/>
            <person name="Submissions S."/>
        </authorList>
    </citation>
    <scope>NUCLEOTIDE SEQUENCE [LARGE SCALE GENOMIC DNA]</scope>
    <source>
        <strain evidence="8">DSM 44268</strain>
    </source>
</reference>
<dbReference type="InterPro" id="IPR000709">
    <property type="entry name" value="Leu_Ile_Val-bd"/>
</dbReference>
<evidence type="ECO:0000259" key="6">
    <source>
        <dbReference type="Pfam" id="PF13458"/>
    </source>
</evidence>
<evidence type="ECO:0000256" key="5">
    <source>
        <dbReference type="SAM" id="SignalP"/>
    </source>
</evidence>
<evidence type="ECO:0000256" key="3">
    <source>
        <dbReference type="ARBA" id="ARBA00022729"/>
    </source>
</evidence>
<dbReference type="Gene3D" id="3.40.50.2300">
    <property type="match status" value="2"/>
</dbReference>
<evidence type="ECO:0000256" key="4">
    <source>
        <dbReference type="ARBA" id="ARBA00022970"/>
    </source>
</evidence>